<keyword evidence="2" id="KW-1185">Reference proteome</keyword>
<evidence type="ECO:0000313" key="2">
    <source>
        <dbReference type="Proteomes" id="UP001183824"/>
    </source>
</evidence>
<proteinExistence type="predicted"/>
<protein>
    <submittedName>
        <fullName evidence="1">Uncharacterized protein</fullName>
    </submittedName>
</protein>
<organism evidence="1 2">
    <name type="scientific">Streptomyces doebereineriae</name>
    <dbReference type="NCBI Taxonomy" id="3075528"/>
    <lineage>
        <taxon>Bacteria</taxon>
        <taxon>Bacillati</taxon>
        <taxon>Actinomycetota</taxon>
        <taxon>Actinomycetes</taxon>
        <taxon>Kitasatosporales</taxon>
        <taxon>Streptomycetaceae</taxon>
        <taxon>Streptomyces</taxon>
    </lineage>
</organism>
<comment type="caution">
    <text evidence="1">The sequence shown here is derived from an EMBL/GenBank/DDBJ whole genome shotgun (WGS) entry which is preliminary data.</text>
</comment>
<dbReference type="EMBL" id="JAVREZ010000015">
    <property type="protein sequence ID" value="MDT0485333.1"/>
    <property type="molecule type" value="Genomic_DNA"/>
</dbReference>
<accession>A0ABU2VIC0</accession>
<name>A0ABU2VIC0_9ACTN</name>
<evidence type="ECO:0000313" key="1">
    <source>
        <dbReference type="EMBL" id="MDT0485333.1"/>
    </source>
</evidence>
<dbReference type="RefSeq" id="WP_311718115.1">
    <property type="nucleotide sequence ID" value="NZ_JAVREZ010000015.1"/>
</dbReference>
<dbReference type="Proteomes" id="UP001183824">
    <property type="component" value="Unassembled WGS sequence"/>
</dbReference>
<sequence>MEAVLQVVPVVGETTWSFVHRVAAAYGLDAADLTGEWQSANWTQHKDRGCAGGEVLLDEVAQEQLARWCRVPAGYLARALPSWAAGPQALAGRGGDGRGWMRWRTGVLEWGSVVFGCGLCAAQRGGGGRRVWVYGPQWQRLWVRHGRWLLEPGGGHPLRWVEVASLAQELGRAQRRWARVTRAAKEGGVAPREVNSWPLTPFAQ</sequence>
<reference evidence="2" key="1">
    <citation type="submission" date="2023-07" db="EMBL/GenBank/DDBJ databases">
        <title>30 novel species of actinomycetes from the DSMZ collection.</title>
        <authorList>
            <person name="Nouioui I."/>
        </authorList>
    </citation>
    <scope>NUCLEOTIDE SEQUENCE [LARGE SCALE GENOMIC DNA]</scope>
    <source>
        <strain evidence="2">DSM 41640</strain>
    </source>
</reference>
<gene>
    <name evidence="1" type="ORF">RNB18_35035</name>
</gene>